<organism evidence="8 9">
    <name type="scientific">Vitis rotundifolia</name>
    <name type="common">Muscadine grape</name>
    <dbReference type="NCBI Taxonomy" id="103349"/>
    <lineage>
        <taxon>Eukaryota</taxon>
        <taxon>Viridiplantae</taxon>
        <taxon>Streptophyta</taxon>
        <taxon>Embryophyta</taxon>
        <taxon>Tracheophyta</taxon>
        <taxon>Spermatophyta</taxon>
        <taxon>Magnoliopsida</taxon>
        <taxon>eudicotyledons</taxon>
        <taxon>Gunneridae</taxon>
        <taxon>Pentapetalae</taxon>
        <taxon>rosids</taxon>
        <taxon>Vitales</taxon>
        <taxon>Vitaceae</taxon>
        <taxon>Viteae</taxon>
        <taxon>Vitis</taxon>
    </lineage>
</organism>
<proteinExistence type="inferred from homology"/>
<protein>
    <recommendedName>
        <fullName evidence="10">Protein FATTY ACID EXPORT 3, chloroplastic</fullName>
    </recommendedName>
</protein>
<sequence length="337" mass="36045">MSVTLESISLSNPNPNPSPTTGSPLRITPYHPSSQSSSSLRFASLLGPRPRPHGVSAVARTLSPIGLGRGLVPLTRRTSCNRLVLASAASREDSSKIEVEKENNNVGAGAEASEEEWQKTLASLKEQALKMQSVSQEAYEIYSERAKVILIEASKQLKVQADKATQDLNELAKAIGEDGKGYLSVAAENSPVPVKDIVETFTSSSDDLDKISKVRDFYLGIPYGVALSVGGFLSFMLTGSIPAVRFGVILGGALLALSISSLRAWKKGESVALALKGQTAIAGIIFLREISLLSQKPSFSTRLATIISGAMVAFYLYRIMLDGDLIKGSNWEDGKEN</sequence>
<dbReference type="Proteomes" id="UP001168098">
    <property type="component" value="Unassembled WGS sequence"/>
</dbReference>
<feature type="transmembrane region" description="Helical" evidence="7">
    <location>
        <begin position="243"/>
        <end position="259"/>
    </location>
</feature>
<name>A0AA38ZS20_VITRO</name>
<feature type="transmembrane region" description="Helical" evidence="7">
    <location>
        <begin position="299"/>
        <end position="317"/>
    </location>
</feature>
<accession>A0AA38ZS20</accession>
<dbReference type="PANTHER" id="PTHR12668">
    <property type="entry name" value="TRANSMEMBRANE PROTEIN 14, 15"/>
    <property type="match status" value="1"/>
</dbReference>
<evidence type="ECO:0000256" key="1">
    <source>
        <dbReference type="ARBA" id="ARBA00004370"/>
    </source>
</evidence>
<comment type="similarity">
    <text evidence="2">Belongs to the TMEM14 family.</text>
</comment>
<feature type="region of interest" description="Disordered" evidence="6">
    <location>
        <begin position="1"/>
        <end position="47"/>
    </location>
</feature>
<evidence type="ECO:0000313" key="8">
    <source>
        <dbReference type="EMBL" id="KAJ9694186.1"/>
    </source>
</evidence>
<dbReference type="GO" id="GO:0015245">
    <property type="term" value="F:fatty acid transmembrane transporter activity"/>
    <property type="evidence" value="ECO:0007669"/>
    <property type="project" value="TreeGrafter"/>
</dbReference>
<comment type="subcellular location">
    <subcellularLocation>
        <location evidence="1">Membrane</location>
    </subcellularLocation>
</comment>
<dbReference type="PANTHER" id="PTHR12668:SF43">
    <property type="entry name" value="TRANSMEMBRANE PROTEIN 14 HOMOLOG"/>
    <property type="match status" value="1"/>
</dbReference>
<dbReference type="AlphaFoldDB" id="A0AA38ZS20"/>
<keyword evidence="3 7" id="KW-0812">Transmembrane</keyword>
<dbReference type="InterPro" id="IPR005349">
    <property type="entry name" value="TMEM14"/>
</dbReference>
<dbReference type="Pfam" id="PF03647">
    <property type="entry name" value="Tmemb_14"/>
    <property type="match status" value="1"/>
</dbReference>
<keyword evidence="5 7" id="KW-0472">Membrane</keyword>
<evidence type="ECO:0000256" key="3">
    <source>
        <dbReference type="ARBA" id="ARBA00022692"/>
    </source>
</evidence>
<comment type="caution">
    <text evidence="8">The sequence shown here is derived from an EMBL/GenBank/DDBJ whole genome shotgun (WGS) entry which is preliminary data.</text>
</comment>
<dbReference type="GO" id="GO:0009706">
    <property type="term" value="C:chloroplast inner membrane"/>
    <property type="evidence" value="ECO:0007669"/>
    <property type="project" value="TreeGrafter"/>
</dbReference>
<evidence type="ECO:0000256" key="4">
    <source>
        <dbReference type="ARBA" id="ARBA00022989"/>
    </source>
</evidence>
<feature type="transmembrane region" description="Helical" evidence="7">
    <location>
        <begin position="217"/>
        <end position="237"/>
    </location>
</feature>
<dbReference type="InterPro" id="IPR044890">
    <property type="entry name" value="TMEM14_sf"/>
</dbReference>
<evidence type="ECO:0000256" key="7">
    <source>
        <dbReference type="SAM" id="Phobius"/>
    </source>
</evidence>
<evidence type="ECO:0000256" key="6">
    <source>
        <dbReference type="SAM" id="MobiDB-lite"/>
    </source>
</evidence>
<feature type="region of interest" description="Disordered" evidence="6">
    <location>
        <begin position="91"/>
        <end position="112"/>
    </location>
</feature>
<gene>
    <name evidence="8" type="ORF">PVL29_009930</name>
</gene>
<evidence type="ECO:0000256" key="5">
    <source>
        <dbReference type="ARBA" id="ARBA00023136"/>
    </source>
</evidence>
<feature type="transmembrane region" description="Helical" evidence="7">
    <location>
        <begin position="271"/>
        <end position="287"/>
    </location>
</feature>
<evidence type="ECO:0000256" key="2">
    <source>
        <dbReference type="ARBA" id="ARBA00007590"/>
    </source>
</evidence>
<dbReference type="EMBL" id="JARBHA010000008">
    <property type="protein sequence ID" value="KAJ9694186.1"/>
    <property type="molecule type" value="Genomic_DNA"/>
</dbReference>
<feature type="compositionally biased region" description="Basic and acidic residues" evidence="6">
    <location>
        <begin position="91"/>
        <end position="103"/>
    </location>
</feature>
<keyword evidence="4 7" id="KW-1133">Transmembrane helix</keyword>
<evidence type="ECO:0000313" key="9">
    <source>
        <dbReference type="Proteomes" id="UP001168098"/>
    </source>
</evidence>
<feature type="compositionally biased region" description="Low complexity" evidence="6">
    <location>
        <begin position="33"/>
        <end position="46"/>
    </location>
</feature>
<feature type="compositionally biased region" description="Low complexity" evidence="6">
    <location>
        <begin position="7"/>
        <end position="25"/>
    </location>
</feature>
<evidence type="ECO:0008006" key="10">
    <source>
        <dbReference type="Google" id="ProtNLM"/>
    </source>
</evidence>
<keyword evidence="9" id="KW-1185">Reference proteome</keyword>
<reference evidence="8 9" key="1">
    <citation type="journal article" date="2023" name="BMC Biotechnol.">
        <title>Vitis rotundifolia cv Carlos genome sequencing.</title>
        <authorList>
            <person name="Huff M."/>
            <person name="Hulse-Kemp A."/>
            <person name="Scheffler B."/>
            <person name="Youngblood R."/>
            <person name="Simpson S."/>
            <person name="Babiker E."/>
            <person name="Staton M."/>
        </authorList>
    </citation>
    <scope>NUCLEOTIDE SEQUENCE [LARGE SCALE GENOMIC DNA]</scope>
    <source>
        <tissue evidence="8">Leaf</tissue>
    </source>
</reference>
<dbReference type="Gene3D" id="1.10.10.1740">
    <property type="entry name" value="Transmembrane protein 14-like"/>
    <property type="match status" value="1"/>
</dbReference>